<feature type="transmembrane region" description="Helical" evidence="1">
    <location>
        <begin position="918"/>
        <end position="939"/>
    </location>
</feature>
<evidence type="ECO:0000256" key="1">
    <source>
        <dbReference type="SAM" id="Phobius"/>
    </source>
</evidence>
<accession>A0A024H6V9</accession>
<feature type="transmembrane region" description="Helical" evidence="1">
    <location>
        <begin position="829"/>
        <end position="848"/>
    </location>
</feature>
<keyword evidence="1" id="KW-0472">Membrane</keyword>
<feature type="transmembrane region" description="Helical" evidence="1">
    <location>
        <begin position="349"/>
        <end position="373"/>
    </location>
</feature>
<feature type="transmembrane region" description="Helical" evidence="1">
    <location>
        <begin position="477"/>
        <end position="502"/>
    </location>
</feature>
<feature type="transmembrane region" description="Helical" evidence="1">
    <location>
        <begin position="33"/>
        <end position="54"/>
    </location>
</feature>
<feature type="transmembrane region" description="Helical" evidence="1">
    <location>
        <begin position="291"/>
        <end position="318"/>
    </location>
</feature>
<dbReference type="GO" id="GO:0005886">
    <property type="term" value="C:plasma membrane"/>
    <property type="evidence" value="ECO:0007669"/>
    <property type="project" value="TreeGrafter"/>
</dbReference>
<feature type="transmembrane region" description="Helical" evidence="1">
    <location>
        <begin position="393"/>
        <end position="415"/>
    </location>
</feature>
<comment type="caution">
    <text evidence="2">The sequence shown here is derived from an EMBL/GenBank/DDBJ whole genome shotgun (WGS) entry which is preliminary data.</text>
</comment>
<dbReference type="GO" id="GO:0022857">
    <property type="term" value="F:transmembrane transporter activity"/>
    <property type="evidence" value="ECO:0007669"/>
    <property type="project" value="TreeGrafter"/>
</dbReference>
<dbReference type="EMBL" id="CAQI01000051">
    <property type="protein sequence ID" value="CCQ47474.1"/>
    <property type="molecule type" value="Genomic_DNA"/>
</dbReference>
<feature type="transmembrane region" description="Helical" evidence="1">
    <location>
        <begin position="882"/>
        <end position="906"/>
    </location>
</feature>
<dbReference type="PANTHER" id="PTHR30572:SF4">
    <property type="entry name" value="ABC TRANSPORTER PERMEASE YTRF"/>
    <property type="match status" value="1"/>
</dbReference>
<gene>
    <name evidence="2" type="ORF">ARTSIC4J27_3460</name>
</gene>
<reference evidence="3" key="1">
    <citation type="journal article" date="2014" name="Genome Announc.">
        <title>Genome Sequence of Arthrobacter siccitolerans 4J27, a Xeroprotectant-Producing Desiccation-Tolerant Microorganism.</title>
        <authorList>
            <person name="Manzanera M."/>
            <person name="Santa-Cruz-Calvo L."/>
            <person name="Vilchez J.I."/>
            <person name="Garcia-Fontana C."/>
            <person name="Silva-Castro G.A."/>
            <person name="Calvo C."/>
            <person name="Gonzalez-Lopez J."/>
        </authorList>
    </citation>
    <scope>NUCLEOTIDE SEQUENCE [LARGE SCALE GENOMIC DNA]</scope>
    <source>
        <strain evidence="3">4J27</strain>
    </source>
</reference>
<dbReference type="InterPro" id="IPR050250">
    <property type="entry name" value="Macrolide_Exporter_MacB"/>
</dbReference>
<keyword evidence="1" id="KW-0812">Transmembrane</keyword>
<evidence type="ECO:0000313" key="3">
    <source>
        <dbReference type="Proteomes" id="UP000035722"/>
    </source>
</evidence>
<sequence length="953" mass="98517">MLDLAPAPNCRRSSFRVALRVARRDIRRHKGRSLLIILLIMLPVAGMTGAATLFQSAQRTPQEIVRYELGQTEARYSTLHAPNADSVQDPLNDAMVVSSSGVYDPDFKPANPRDLLPPGYEVLPLRQFNLTTGIGAALVSLQGVVADTLHPAFAGKFTLLEGRAPQAAGEALVSPGLLERFSLGLGEEITTSAGTFVPVGTIRDADASDRNSVIFLQQAQVPAEVLTQEPRSPDATSYYLVGSEAVTWPQILAANRQGVSVLSRSVVLNPPSLAERTVDGVPPPQPSSGWVAMYTMFGLVAALALLEVGLLAGAAFAVGAKRQVRELALLAASGADAPTVRSVVTCAGLWLGSIAVLSGAVLGLGSGAAVVHWVRSMGSARFAGVHPDLLLTLMAMVLGLVCCLLAAMAPADQVARQAAMGGLKSGRAPAGSAKRTTVAGAVLLILSAALLSGGWLLGESATDPDRKAGQLPVVTTLLIGGAVLAVVALVLLAGYLVTLLTARTAVLPLSLRMAARDSARNRARTVPAVAAILAAATLASAALVLSASQQAMMRENHSWTAMENQAFLPLSLEQPLLPDGSTQPPVSVDPAELASAVDGATGKVAWTRTISAPGYIRNCAFGNGTDLSVPARTATSNCLQYVLATPAGNECPMTPERRVADPDDWRCRGSMAQSPGAQGSILVGGADEISAVLGAEAGPEALAVLADGGMVVTNPVFVRDGTVVLEGQDVRTQTQDPADPSRMHQALTTSTLPAVVVEPAQALPYYGVIAPETARRLDLRPEPAELLVQLSSFPSAAERDAAAGAVAAVYQRPEVGFWAEPGITQGDSWMTWSIVAVSALITFSAAGITTGLSLADARADHVTLAGIGASPRLRKSLAGSQALLTGGLGTLLGSLAGTLPAVLVAGSTELGTAVEVPWLHLLALVIAVPLAGALLAWLFTRARLPVSRRTLGT</sequence>
<dbReference type="STRING" id="861266.ARTSIC4J27_3460"/>
<feature type="transmembrane region" description="Helical" evidence="1">
    <location>
        <begin position="523"/>
        <end position="545"/>
    </location>
</feature>
<dbReference type="PANTHER" id="PTHR30572">
    <property type="entry name" value="MEMBRANE COMPONENT OF TRANSPORTER-RELATED"/>
    <property type="match status" value="1"/>
</dbReference>
<feature type="transmembrane region" description="Helical" evidence="1">
    <location>
        <begin position="436"/>
        <end position="457"/>
    </location>
</feature>
<dbReference type="RefSeq" id="WP_235436734.1">
    <property type="nucleotide sequence ID" value="NZ_CAQI01000051.1"/>
</dbReference>
<protein>
    <submittedName>
        <fullName evidence="2">Permease family protein</fullName>
    </submittedName>
</protein>
<keyword evidence="1" id="KW-1133">Transmembrane helix</keyword>
<organism evidence="2 3">
    <name type="scientific">Pseudarthrobacter siccitolerans</name>
    <dbReference type="NCBI Taxonomy" id="861266"/>
    <lineage>
        <taxon>Bacteria</taxon>
        <taxon>Bacillati</taxon>
        <taxon>Actinomycetota</taxon>
        <taxon>Actinomycetes</taxon>
        <taxon>Micrococcales</taxon>
        <taxon>Micrococcaceae</taxon>
        <taxon>Pseudarthrobacter</taxon>
    </lineage>
</organism>
<keyword evidence="3" id="KW-1185">Reference proteome</keyword>
<name>A0A024H6V9_9MICC</name>
<proteinExistence type="predicted"/>
<dbReference type="Proteomes" id="UP000035722">
    <property type="component" value="Unassembled WGS sequence"/>
</dbReference>
<evidence type="ECO:0000313" key="2">
    <source>
        <dbReference type="EMBL" id="CCQ47474.1"/>
    </source>
</evidence>
<dbReference type="AlphaFoldDB" id="A0A024H6V9"/>